<evidence type="ECO:0000313" key="1">
    <source>
        <dbReference type="EMBL" id="KAI5656178.1"/>
    </source>
</evidence>
<sequence length="135" mass="15271">MSLDQVNNSSEFKASLKRRCTEILSFLLTCEEISVLRQAIRGVTSDITVKARRISRKKAQTMKVALALSTTSYTTPASISMASLPENFCLKFEPPFLSVYGDDNNQCFHYSSHRIKTFGQQKPIHSFVNNRNQFG</sequence>
<gene>
    <name evidence="1" type="ORF">M9H77_24971</name>
</gene>
<protein>
    <submittedName>
        <fullName evidence="1">Uncharacterized protein</fullName>
    </submittedName>
</protein>
<name>A0ACC0A846_CATRO</name>
<evidence type="ECO:0000313" key="2">
    <source>
        <dbReference type="Proteomes" id="UP001060085"/>
    </source>
</evidence>
<accession>A0ACC0A846</accession>
<proteinExistence type="predicted"/>
<organism evidence="1 2">
    <name type="scientific">Catharanthus roseus</name>
    <name type="common">Madagascar periwinkle</name>
    <name type="synonym">Vinca rosea</name>
    <dbReference type="NCBI Taxonomy" id="4058"/>
    <lineage>
        <taxon>Eukaryota</taxon>
        <taxon>Viridiplantae</taxon>
        <taxon>Streptophyta</taxon>
        <taxon>Embryophyta</taxon>
        <taxon>Tracheophyta</taxon>
        <taxon>Spermatophyta</taxon>
        <taxon>Magnoliopsida</taxon>
        <taxon>eudicotyledons</taxon>
        <taxon>Gunneridae</taxon>
        <taxon>Pentapetalae</taxon>
        <taxon>asterids</taxon>
        <taxon>lamiids</taxon>
        <taxon>Gentianales</taxon>
        <taxon>Apocynaceae</taxon>
        <taxon>Rauvolfioideae</taxon>
        <taxon>Vinceae</taxon>
        <taxon>Catharanthinae</taxon>
        <taxon>Catharanthus</taxon>
    </lineage>
</organism>
<keyword evidence="2" id="KW-1185">Reference proteome</keyword>
<dbReference type="Proteomes" id="UP001060085">
    <property type="component" value="Linkage Group LG06"/>
</dbReference>
<dbReference type="EMBL" id="CM044706">
    <property type="protein sequence ID" value="KAI5656178.1"/>
    <property type="molecule type" value="Genomic_DNA"/>
</dbReference>
<comment type="caution">
    <text evidence="1">The sequence shown here is derived from an EMBL/GenBank/DDBJ whole genome shotgun (WGS) entry which is preliminary data.</text>
</comment>
<reference evidence="2" key="1">
    <citation type="journal article" date="2023" name="Nat. Plants">
        <title>Single-cell RNA sequencing provides a high-resolution roadmap for understanding the multicellular compartmentation of specialized metabolism.</title>
        <authorList>
            <person name="Sun S."/>
            <person name="Shen X."/>
            <person name="Li Y."/>
            <person name="Li Y."/>
            <person name="Wang S."/>
            <person name="Li R."/>
            <person name="Zhang H."/>
            <person name="Shen G."/>
            <person name="Guo B."/>
            <person name="Wei J."/>
            <person name="Xu J."/>
            <person name="St-Pierre B."/>
            <person name="Chen S."/>
            <person name="Sun C."/>
        </authorList>
    </citation>
    <scope>NUCLEOTIDE SEQUENCE [LARGE SCALE GENOMIC DNA]</scope>
</reference>